<protein>
    <recommendedName>
        <fullName evidence="8">Transmembrane protein</fullName>
    </recommendedName>
</protein>
<dbReference type="AlphaFoldDB" id="A0A1B1JXI5"/>
<keyword evidence="2" id="KW-0812">Transmembrane</keyword>
<dbReference type="InterPro" id="IPR039708">
    <property type="entry name" value="MT1774/Rv1733c-like"/>
</dbReference>
<evidence type="ECO:0000313" key="6">
    <source>
        <dbReference type="Proteomes" id="UP000186108"/>
    </source>
</evidence>
<dbReference type="Proteomes" id="UP001231166">
    <property type="component" value="Chromosome"/>
</dbReference>
<gene>
    <name evidence="4" type="ORF">O4328_10580</name>
    <name evidence="5" type="ORF">Q5707_01680</name>
    <name evidence="3" type="ORF">R1CP_01555</name>
</gene>
<keyword evidence="2" id="KW-1133">Transmembrane helix</keyword>
<evidence type="ECO:0008006" key="8">
    <source>
        <dbReference type="Google" id="ProtNLM"/>
    </source>
</evidence>
<dbReference type="PANTHER" id="PTHR42305:SF1">
    <property type="entry name" value="MEMBRANE PROTEIN RV1733C-RELATED"/>
    <property type="match status" value="1"/>
</dbReference>
<dbReference type="EMBL" id="CP009111">
    <property type="protein sequence ID" value="ANS25064.1"/>
    <property type="molecule type" value="Genomic_DNA"/>
</dbReference>
<accession>A0A1B1JXI5</accession>
<reference evidence="4" key="2">
    <citation type="submission" date="2022-12" db="EMBL/GenBank/DDBJ databases">
        <authorList>
            <person name="Krivoruchko A.V."/>
            <person name="Elkin A."/>
        </authorList>
    </citation>
    <scope>NUCLEOTIDE SEQUENCE</scope>
    <source>
        <strain evidence="4">IEGM 249</strain>
    </source>
</reference>
<evidence type="ECO:0000256" key="2">
    <source>
        <dbReference type="SAM" id="Phobius"/>
    </source>
</evidence>
<evidence type="ECO:0000313" key="5">
    <source>
        <dbReference type="EMBL" id="WLF47751.1"/>
    </source>
</evidence>
<dbReference type="Proteomes" id="UP000186108">
    <property type="component" value="Chromosome"/>
</dbReference>
<organism evidence="3 6">
    <name type="scientific">Rhodococcus opacus</name>
    <name type="common">Nocardia opaca</name>
    <dbReference type="NCBI Taxonomy" id="37919"/>
    <lineage>
        <taxon>Bacteria</taxon>
        <taxon>Bacillati</taxon>
        <taxon>Actinomycetota</taxon>
        <taxon>Actinomycetes</taxon>
        <taxon>Mycobacteriales</taxon>
        <taxon>Nocardiaceae</taxon>
        <taxon>Rhodococcus</taxon>
    </lineage>
</organism>
<dbReference type="PANTHER" id="PTHR42305">
    <property type="entry name" value="MEMBRANE PROTEIN RV1733C-RELATED"/>
    <property type="match status" value="1"/>
</dbReference>
<keyword evidence="7" id="KW-1185">Reference proteome</keyword>
<dbReference type="EMBL" id="JAPWIS010000004">
    <property type="protein sequence ID" value="MCZ4584123.1"/>
    <property type="molecule type" value="Genomic_DNA"/>
</dbReference>
<dbReference type="RefSeq" id="WP_043787769.1">
    <property type="nucleotide sequence ID" value="NZ_CAJUXZ010000001.1"/>
</dbReference>
<feature type="compositionally biased region" description="Basic residues" evidence="1">
    <location>
        <begin position="10"/>
        <end position="22"/>
    </location>
</feature>
<dbReference type="Proteomes" id="UP001066327">
    <property type="component" value="Unassembled WGS sequence"/>
</dbReference>
<feature type="transmembrane region" description="Helical" evidence="2">
    <location>
        <begin position="147"/>
        <end position="170"/>
    </location>
</feature>
<feature type="region of interest" description="Disordered" evidence="1">
    <location>
        <begin position="1"/>
        <end position="22"/>
    </location>
</feature>
<evidence type="ECO:0000313" key="3">
    <source>
        <dbReference type="EMBL" id="ANS25064.1"/>
    </source>
</evidence>
<proteinExistence type="predicted"/>
<dbReference type="PATRIC" id="fig|37919.13.peg.317"/>
<reference evidence="5" key="3">
    <citation type="submission" date="2023-07" db="EMBL/GenBank/DDBJ databases">
        <title>Genomic analysis of Rhodococcus opacus VOC-14 with glycol ethers degradation activity.</title>
        <authorList>
            <person name="Narkevich D.A."/>
            <person name="Hlushen A.M."/>
            <person name="Akhremchuk A.E."/>
            <person name="Sikolenko M.A."/>
            <person name="Valentovich L.N."/>
        </authorList>
    </citation>
    <scope>NUCLEOTIDE SEQUENCE</scope>
    <source>
        <strain evidence="5">VOC-14</strain>
    </source>
</reference>
<feature type="transmembrane region" description="Helical" evidence="2">
    <location>
        <begin position="32"/>
        <end position="53"/>
    </location>
</feature>
<keyword evidence="2" id="KW-0472">Membrane</keyword>
<sequence length="197" mass="21536">MWNNSPARGLRQRSARQRHNPLLRRSDRIENMLTLAVVVLAFAMLPLAILVGARTIDSQLTLAEKQVADYRTVSATTLADSTGVSVTSDVAPSGVDTAPAKWTWGNETRHADITVDPATPSGTKEDIWVNADGNLTTEPMSPSAARVAGVIAGMFTWFAVMMIALSGFLICRASLNRGRDAQWDRDLRQFLDSTTRH</sequence>
<reference evidence="3 6" key="1">
    <citation type="submission" date="2014-07" db="EMBL/GenBank/DDBJ databases">
        <authorList>
            <person name="Zhang J.E."/>
            <person name="Yang H."/>
            <person name="Guo J."/>
            <person name="Deng Z."/>
            <person name="Luo H."/>
            <person name="Luo M."/>
            <person name="Zhao B."/>
        </authorList>
    </citation>
    <scope>NUCLEOTIDE SEQUENCE [LARGE SCALE GENOMIC DNA]</scope>
    <source>
        <strain evidence="3 6">1CP</strain>
    </source>
</reference>
<dbReference type="EMBL" id="CP130953">
    <property type="protein sequence ID" value="WLF47751.1"/>
    <property type="molecule type" value="Genomic_DNA"/>
</dbReference>
<evidence type="ECO:0000313" key="4">
    <source>
        <dbReference type="EMBL" id="MCZ4584123.1"/>
    </source>
</evidence>
<evidence type="ECO:0000313" key="7">
    <source>
        <dbReference type="Proteomes" id="UP001066327"/>
    </source>
</evidence>
<name>A0A1B1JXI5_RHOOP</name>
<evidence type="ECO:0000256" key="1">
    <source>
        <dbReference type="SAM" id="MobiDB-lite"/>
    </source>
</evidence>